<dbReference type="GO" id="GO:0016301">
    <property type="term" value="F:kinase activity"/>
    <property type="evidence" value="ECO:0007669"/>
    <property type="project" value="UniProtKB-KW"/>
</dbReference>
<dbReference type="InterPro" id="IPR000836">
    <property type="entry name" value="PRTase_dom"/>
</dbReference>
<dbReference type="FunFam" id="3.40.50.2020:FF:000001">
    <property type="entry name" value="Ribose-phosphate pyrophosphokinase"/>
    <property type="match status" value="1"/>
</dbReference>
<evidence type="ECO:0000256" key="12">
    <source>
        <dbReference type="ARBA" id="ARBA00049535"/>
    </source>
</evidence>
<comment type="catalytic activity">
    <reaction evidence="12">
        <text>D-ribose 5-phosphate + ATP = 5-phospho-alpha-D-ribose 1-diphosphate + AMP + H(+)</text>
        <dbReference type="Rhea" id="RHEA:15609"/>
        <dbReference type="ChEBI" id="CHEBI:15378"/>
        <dbReference type="ChEBI" id="CHEBI:30616"/>
        <dbReference type="ChEBI" id="CHEBI:58017"/>
        <dbReference type="ChEBI" id="CHEBI:78346"/>
        <dbReference type="ChEBI" id="CHEBI:456215"/>
        <dbReference type="EC" id="2.7.6.1"/>
    </reaction>
</comment>
<dbReference type="InterPro" id="IPR005946">
    <property type="entry name" value="Rib-P_diPkinase"/>
</dbReference>
<evidence type="ECO:0000256" key="4">
    <source>
        <dbReference type="ARBA" id="ARBA00022679"/>
    </source>
</evidence>
<evidence type="ECO:0000256" key="11">
    <source>
        <dbReference type="ARBA" id="ARBA00029942"/>
    </source>
</evidence>
<dbReference type="Pfam" id="PF14572">
    <property type="entry name" value="Pribosyl_synth"/>
    <property type="match status" value="1"/>
</dbReference>
<evidence type="ECO:0000256" key="10">
    <source>
        <dbReference type="ARBA" id="ARBA00022842"/>
    </source>
</evidence>
<evidence type="ECO:0000259" key="16">
    <source>
        <dbReference type="Pfam" id="PF13793"/>
    </source>
</evidence>
<dbReference type="GO" id="GO:0000287">
    <property type="term" value="F:magnesium ion binding"/>
    <property type="evidence" value="ECO:0007669"/>
    <property type="project" value="InterPro"/>
</dbReference>
<dbReference type="PANTHER" id="PTHR10210:SF32">
    <property type="entry name" value="RIBOSE-PHOSPHATE PYROPHOSPHOKINASE 2"/>
    <property type="match status" value="1"/>
</dbReference>
<dbReference type="GO" id="GO:0002189">
    <property type="term" value="C:ribose phosphate diphosphokinase complex"/>
    <property type="evidence" value="ECO:0007669"/>
    <property type="project" value="TreeGrafter"/>
</dbReference>
<reference evidence="17" key="1">
    <citation type="journal article" date="2015" name="PeerJ">
        <title>First genomic representation of candidate bacterial phylum KSB3 points to enhanced environmental sensing as a trigger of wastewater bulking.</title>
        <authorList>
            <person name="Sekiguchi Y."/>
            <person name="Ohashi A."/>
            <person name="Parks D.H."/>
            <person name="Yamauchi T."/>
            <person name="Tyson G.W."/>
            <person name="Hugenholtz P."/>
        </authorList>
    </citation>
    <scope>NUCLEOTIDE SEQUENCE [LARGE SCALE GENOMIC DNA]</scope>
</reference>
<comment type="pathway">
    <text evidence="2">Metabolic intermediate biosynthesis; 5-phospho-alpha-D-ribose 1-diphosphate biosynthesis; 5-phospho-alpha-D-ribose 1-diphosphate from D-ribose 5-phosphate (route I): step 1/1.</text>
</comment>
<dbReference type="SUPFAM" id="SSF53271">
    <property type="entry name" value="PRTase-like"/>
    <property type="match status" value="1"/>
</dbReference>
<dbReference type="EMBL" id="DF820465">
    <property type="protein sequence ID" value="GAK57338.1"/>
    <property type="molecule type" value="Genomic_DNA"/>
</dbReference>
<dbReference type="eggNOG" id="COG0462">
    <property type="taxonomic scope" value="Bacteria"/>
</dbReference>
<organism evidence="17">
    <name type="scientific">Vecturithrix granuli</name>
    <dbReference type="NCBI Taxonomy" id="1499967"/>
    <lineage>
        <taxon>Bacteria</taxon>
        <taxon>Candidatus Moduliflexota</taxon>
        <taxon>Candidatus Vecturitrichia</taxon>
        <taxon>Candidatus Vecturitrichales</taxon>
        <taxon>Candidatus Vecturitrichaceae</taxon>
        <taxon>Candidatus Vecturithrix</taxon>
    </lineage>
</organism>
<evidence type="ECO:0000256" key="14">
    <source>
        <dbReference type="ARBA" id="ARBA00061444"/>
    </source>
</evidence>
<keyword evidence="4" id="KW-0808">Transferase</keyword>
<comment type="similarity">
    <text evidence="14">Belongs to the ribose-phosphate pyrophosphokinase family. Class I subfamily.</text>
</comment>
<dbReference type="GO" id="GO:0004749">
    <property type="term" value="F:ribose phosphate diphosphokinase activity"/>
    <property type="evidence" value="ECO:0007669"/>
    <property type="project" value="UniProtKB-EC"/>
</dbReference>
<feature type="domain" description="Ribose-phosphate pyrophosphokinase N-terminal" evidence="16">
    <location>
        <begin position="5"/>
        <end position="121"/>
    </location>
</feature>
<keyword evidence="7" id="KW-0547">Nucleotide-binding</keyword>
<dbReference type="GO" id="GO:0005524">
    <property type="term" value="F:ATP binding"/>
    <property type="evidence" value="ECO:0007669"/>
    <property type="project" value="UniProtKB-KW"/>
</dbReference>
<dbReference type="Gene3D" id="3.40.50.2020">
    <property type="match status" value="2"/>
</dbReference>
<dbReference type="NCBIfam" id="NF002320">
    <property type="entry name" value="PRK01259.1"/>
    <property type="match status" value="1"/>
</dbReference>
<dbReference type="InterPro" id="IPR000842">
    <property type="entry name" value="PRib_PP_synth_CS"/>
</dbReference>
<protein>
    <recommendedName>
        <fullName evidence="15">Ribose-phosphate pyrophosphokinase</fullName>
        <ecNumber evidence="3">2.7.6.1</ecNumber>
    </recommendedName>
    <alternativeName>
        <fullName evidence="11">Phosphoribosyl pyrophosphate synthase</fullName>
    </alternativeName>
</protein>
<dbReference type="InterPro" id="IPR029057">
    <property type="entry name" value="PRTase-like"/>
</dbReference>
<sequence length="314" mass="34892">MRRELKIFSGSSHPELAKAICEYNEIPLGASEIMKFSNENIMVRLLENVRGSDVFVVQTSCPPVNESIMEMLIMIDALHYASAERITAVLPYFPYVRSDKKDKPRISITARLIADLLETAGAHRVLTMDLHSPQIQGFFRIPIDQLIAAPLICDYFRAQDLSNTVLVAGDVGESKSIGRYANRLNIPIAIIDKRREGDDEKAKAVHLIGDVKGKDALIIDDEIASGGTLVEAVHFLQQHGVNKVSAAAVHPVLSGKAMDRIREVEIEELVVTDSIPLREKQQEYNKFKVLSVAPLLGEAIMRIHNGDSISKLFR</sequence>
<dbReference type="AlphaFoldDB" id="A0A081BYD3"/>
<name>A0A081BYD3_VECG1</name>
<evidence type="ECO:0000256" key="5">
    <source>
        <dbReference type="ARBA" id="ARBA00022723"/>
    </source>
</evidence>
<dbReference type="EC" id="2.7.6.1" evidence="3"/>
<evidence type="ECO:0000256" key="3">
    <source>
        <dbReference type="ARBA" id="ARBA00013247"/>
    </source>
</evidence>
<proteinExistence type="inferred from homology"/>
<evidence type="ECO:0000313" key="18">
    <source>
        <dbReference type="Proteomes" id="UP000030661"/>
    </source>
</evidence>
<dbReference type="HOGENOM" id="CLU_033546_4_0_0"/>
<evidence type="ECO:0000256" key="2">
    <source>
        <dbReference type="ARBA" id="ARBA00004996"/>
    </source>
</evidence>
<dbReference type="STRING" id="1499967.U27_04303"/>
<dbReference type="GO" id="GO:0006015">
    <property type="term" value="P:5-phosphoribose 1-diphosphate biosynthetic process"/>
    <property type="evidence" value="ECO:0007669"/>
    <property type="project" value="TreeGrafter"/>
</dbReference>
<evidence type="ECO:0000256" key="15">
    <source>
        <dbReference type="ARBA" id="ARBA00069492"/>
    </source>
</evidence>
<evidence type="ECO:0000256" key="13">
    <source>
        <dbReference type="ARBA" id="ARBA00054914"/>
    </source>
</evidence>
<keyword evidence="8 17" id="KW-0418">Kinase</keyword>
<dbReference type="CDD" id="cd06223">
    <property type="entry name" value="PRTases_typeI"/>
    <property type="match status" value="1"/>
</dbReference>
<evidence type="ECO:0000256" key="6">
    <source>
        <dbReference type="ARBA" id="ARBA00022727"/>
    </source>
</evidence>
<keyword evidence="9" id="KW-0067">ATP-binding</keyword>
<comment type="function">
    <text evidence="13">Involved in the biosynthesis of the central metabolite phospho-alpha-D-ribosyl-1-pyrophosphate (PRPP) via the transfer of pyrophosphoryl group from ATP to 1-hydroxyl of ribose-5-phosphate (Rib-5-P).</text>
</comment>
<keyword evidence="5" id="KW-0479">Metal-binding</keyword>
<dbReference type="NCBIfam" id="TIGR01251">
    <property type="entry name" value="ribP_PPkin"/>
    <property type="match status" value="1"/>
</dbReference>
<dbReference type="PROSITE" id="PS00114">
    <property type="entry name" value="PRPP_SYNTHASE"/>
    <property type="match status" value="1"/>
</dbReference>
<dbReference type="Proteomes" id="UP000030661">
    <property type="component" value="Unassembled WGS sequence"/>
</dbReference>
<accession>A0A081BYD3</accession>
<evidence type="ECO:0000313" key="17">
    <source>
        <dbReference type="EMBL" id="GAK57338.1"/>
    </source>
</evidence>
<evidence type="ECO:0000256" key="7">
    <source>
        <dbReference type="ARBA" id="ARBA00022741"/>
    </source>
</evidence>
<evidence type="ECO:0000256" key="8">
    <source>
        <dbReference type="ARBA" id="ARBA00022777"/>
    </source>
</evidence>
<keyword evidence="6" id="KW-0545">Nucleotide biosynthesis</keyword>
<gene>
    <name evidence="17" type="ORF">U27_04303</name>
</gene>
<comment type="cofactor">
    <cofactor evidence="1">
        <name>Mg(2+)</name>
        <dbReference type="ChEBI" id="CHEBI:18420"/>
    </cofactor>
</comment>
<dbReference type="GO" id="GO:0005737">
    <property type="term" value="C:cytoplasm"/>
    <property type="evidence" value="ECO:0007669"/>
    <property type="project" value="TreeGrafter"/>
</dbReference>
<keyword evidence="10" id="KW-0460">Magnesium</keyword>
<dbReference type="GO" id="GO:0009156">
    <property type="term" value="P:ribonucleoside monophosphate biosynthetic process"/>
    <property type="evidence" value="ECO:0007669"/>
    <property type="project" value="InterPro"/>
</dbReference>
<evidence type="ECO:0000256" key="1">
    <source>
        <dbReference type="ARBA" id="ARBA00001946"/>
    </source>
</evidence>
<keyword evidence="18" id="KW-1185">Reference proteome</keyword>
<dbReference type="GO" id="GO:0006164">
    <property type="term" value="P:purine nucleotide biosynthetic process"/>
    <property type="evidence" value="ECO:0007669"/>
    <property type="project" value="TreeGrafter"/>
</dbReference>
<evidence type="ECO:0000256" key="9">
    <source>
        <dbReference type="ARBA" id="ARBA00022840"/>
    </source>
</evidence>
<dbReference type="InterPro" id="IPR029099">
    <property type="entry name" value="Pribosyltran_N"/>
</dbReference>
<dbReference type="Pfam" id="PF13793">
    <property type="entry name" value="Pribosyltran_N"/>
    <property type="match status" value="1"/>
</dbReference>
<dbReference type="PANTHER" id="PTHR10210">
    <property type="entry name" value="RIBOSE-PHOSPHATE DIPHOSPHOKINASE FAMILY MEMBER"/>
    <property type="match status" value="1"/>
</dbReference>
<dbReference type="SMART" id="SM01400">
    <property type="entry name" value="Pribosyltran_N"/>
    <property type="match status" value="1"/>
</dbReference>